<dbReference type="InterPro" id="IPR005368">
    <property type="entry name" value="UPF0175"/>
</dbReference>
<protein>
    <submittedName>
        <fullName evidence="1">Uncharacterized protein</fullName>
    </submittedName>
</protein>
<sequence length="92" mass="10567">MSIFVEFPEQLLVACREEPEGFKRRVMILTLGQLYEEGKISSGVAAEILGCSRLEFYRLIGERGFAAIDYTEAEFEEEAKTSRELAEKLRDR</sequence>
<organism evidence="1 2">
    <name type="scientific">Limnospira platensis NIES-46</name>
    <dbReference type="NCBI Taxonomy" id="1236695"/>
    <lineage>
        <taxon>Bacteria</taxon>
        <taxon>Bacillati</taxon>
        <taxon>Cyanobacteriota</taxon>
        <taxon>Cyanophyceae</taxon>
        <taxon>Oscillatoriophycideae</taxon>
        <taxon>Oscillatoriales</taxon>
        <taxon>Sirenicapillariaceae</taxon>
        <taxon>Limnospira</taxon>
    </lineage>
</organism>
<dbReference type="Proteomes" id="UP000326169">
    <property type="component" value="Unassembled WGS sequence"/>
</dbReference>
<dbReference type="Pfam" id="PF03683">
    <property type="entry name" value="UPF0175"/>
    <property type="match status" value="1"/>
</dbReference>
<accession>A0A5M3SZ47</accession>
<gene>
    <name evidence="1" type="ORF">NIES46_05230</name>
</gene>
<reference evidence="1 2" key="1">
    <citation type="journal article" date="2019" name="J Genomics">
        <title>The Draft Genome of a Hydrogen-producing Cyanobacterium, Arthrospira platensis NIES-46.</title>
        <authorList>
            <person name="Suzuki S."/>
            <person name="Yamaguchi H."/>
            <person name="Kawachi M."/>
        </authorList>
    </citation>
    <scope>NUCLEOTIDE SEQUENCE [LARGE SCALE GENOMIC DNA]</scope>
    <source>
        <strain evidence="1 2">NIES-46</strain>
    </source>
</reference>
<dbReference type="GeneID" id="301681488"/>
<proteinExistence type="predicted"/>
<dbReference type="RefSeq" id="WP_006615913.1">
    <property type="nucleotide sequence ID" value="NZ_BIMW01000018.1"/>
</dbReference>
<dbReference type="EMBL" id="BIMW01000018">
    <property type="protein sequence ID" value="GCE92483.1"/>
    <property type="molecule type" value="Genomic_DNA"/>
</dbReference>
<name>A0A5M3SZ47_LIMPL</name>
<comment type="caution">
    <text evidence="1">The sequence shown here is derived from an EMBL/GenBank/DDBJ whole genome shotgun (WGS) entry which is preliminary data.</text>
</comment>
<keyword evidence="2" id="KW-1185">Reference proteome</keyword>
<evidence type="ECO:0000313" key="1">
    <source>
        <dbReference type="EMBL" id="GCE92483.1"/>
    </source>
</evidence>
<evidence type="ECO:0000313" key="2">
    <source>
        <dbReference type="Proteomes" id="UP000326169"/>
    </source>
</evidence>